<evidence type="ECO:0000313" key="2">
    <source>
        <dbReference type="Proteomes" id="UP001066276"/>
    </source>
</evidence>
<comment type="caution">
    <text evidence="1">The sequence shown here is derived from an EMBL/GenBank/DDBJ whole genome shotgun (WGS) entry which is preliminary data.</text>
</comment>
<proteinExistence type="predicted"/>
<sequence>MQDCVQSALKMQGRGAPRSRCQSGGAGSSAADEWCCSVISRPGAEQYRREGLWTSPPLIGDGGVGGAWMAAGVRVFSRVSLRTGNVIRACCSDVQSRPVAASMGPGDPCVQRVSPGLASVPPKA</sequence>
<keyword evidence="2" id="KW-1185">Reference proteome</keyword>
<organism evidence="1 2">
    <name type="scientific">Pleurodeles waltl</name>
    <name type="common">Iberian ribbed newt</name>
    <dbReference type="NCBI Taxonomy" id="8319"/>
    <lineage>
        <taxon>Eukaryota</taxon>
        <taxon>Metazoa</taxon>
        <taxon>Chordata</taxon>
        <taxon>Craniata</taxon>
        <taxon>Vertebrata</taxon>
        <taxon>Euteleostomi</taxon>
        <taxon>Amphibia</taxon>
        <taxon>Batrachia</taxon>
        <taxon>Caudata</taxon>
        <taxon>Salamandroidea</taxon>
        <taxon>Salamandridae</taxon>
        <taxon>Pleurodelinae</taxon>
        <taxon>Pleurodeles</taxon>
    </lineage>
</organism>
<accession>A0AAV7RVE6</accession>
<reference evidence="1" key="1">
    <citation type="journal article" date="2022" name="bioRxiv">
        <title>Sequencing and chromosome-scale assembly of the giantPleurodeles waltlgenome.</title>
        <authorList>
            <person name="Brown T."/>
            <person name="Elewa A."/>
            <person name="Iarovenko S."/>
            <person name="Subramanian E."/>
            <person name="Araus A.J."/>
            <person name="Petzold A."/>
            <person name="Susuki M."/>
            <person name="Suzuki K.-i.T."/>
            <person name="Hayashi T."/>
            <person name="Toyoda A."/>
            <person name="Oliveira C."/>
            <person name="Osipova E."/>
            <person name="Leigh N.D."/>
            <person name="Simon A."/>
            <person name="Yun M.H."/>
        </authorList>
    </citation>
    <scope>NUCLEOTIDE SEQUENCE</scope>
    <source>
        <strain evidence="1">20211129_DDA</strain>
        <tissue evidence="1">Liver</tissue>
    </source>
</reference>
<dbReference type="AlphaFoldDB" id="A0AAV7RVE6"/>
<gene>
    <name evidence="1" type="ORF">NDU88_007914</name>
</gene>
<protein>
    <submittedName>
        <fullName evidence="1">Uncharacterized protein</fullName>
    </submittedName>
</protein>
<dbReference type="Proteomes" id="UP001066276">
    <property type="component" value="Chromosome 5"/>
</dbReference>
<evidence type="ECO:0000313" key="1">
    <source>
        <dbReference type="EMBL" id="KAJ1155179.1"/>
    </source>
</evidence>
<name>A0AAV7RVE6_PLEWA</name>
<dbReference type="EMBL" id="JANPWB010000009">
    <property type="protein sequence ID" value="KAJ1155179.1"/>
    <property type="molecule type" value="Genomic_DNA"/>
</dbReference>